<comment type="caution">
    <text evidence="1">The sequence shown here is derived from an EMBL/GenBank/DDBJ whole genome shotgun (WGS) entry which is preliminary data.</text>
</comment>
<organism evidence="1 2">
    <name type="scientific">Kibdelosporangium lantanae</name>
    <dbReference type="NCBI Taxonomy" id="1497396"/>
    <lineage>
        <taxon>Bacteria</taxon>
        <taxon>Bacillati</taxon>
        <taxon>Actinomycetota</taxon>
        <taxon>Actinomycetes</taxon>
        <taxon>Pseudonocardiales</taxon>
        <taxon>Pseudonocardiaceae</taxon>
        <taxon>Kibdelosporangium</taxon>
    </lineage>
</organism>
<feature type="non-terminal residue" evidence="1">
    <location>
        <position position="1"/>
    </location>
</feature>
<keyword evidence="2" id="KW-1185">Reference proteome</keyword>
<proteinExistence type="predicted"/>
<gene>
    <name evidence="1" type="ORF">ACFQ1S_38825</name>
</gene>
<evidence type="ECO:0000313" key="2">
    <source>
        <dbReference type="Proteomes" id="UP001597045"/>
    </source>
</evidence>
<dbReference type="EMBL" id="JBHTIS010003305">
    <property type="protein sequence ID" value="MFD1051067.1"/>
    <property type="molecule type" value="Genomic_DNA"/>
</dbReference>
<evidence type="ECO:0000313" key="1">
    <source>
        <dbReference type="EMBL" id="MFD1051067.1"/>
    </source>
</evidence>
<dbReference type="Proteomes" id="UP001597045">
    <property type="component" value="Unassembled WGS sequence"/>
</dbReference>
<sequence length="97" mass="10158">LDSPAGLVSRVDGGGDRLRFRPSNPFDDKLLTDLPEVTGITRTSSQVLVSGKGNLLQAVSATLAAHGVVALDLRVEQTTLEDAFLALTGRALDGDNN</sequence>
<dbReference type="GO" id="GO:0005524">
    <property type="term" value="F:ATP binding"/>
    <property type="evidence" value="ECO:0007669"/>
    <property type="project" value="UniProtKB-KW"/>
</dbReference>
<keyword evidence="1" id="KW-0547">Nucleotide-binding</keyword>
<name>A0ABW3MM11_9PSEU</name>
<protein>
    <submittedName>
        <fullName evidence="1">ABC transporter ATP-binding protein</fullName>
    </submittedName>
</protein>
<keyword evidence="1" id="KW-0067">ATP-binding</keyword>
<reference evidence="2" key="1">
    <citation type="journal article" date="2019" name="Int. J. Syst. Evol. Microbiol.">
        <title>The Global Catalogue of Microorganisms (GCM) 10K type strain sequencing project: providing services to taxonomists for standard genome sequencing and annotation.</title>
        <authorList>
            <consortium name="The Broad Institute Genomics Platform"/>
            <consortium name="The Broad Institute Genome Sequencing Center for Infectious Disease"/>
            <person name="Wu L."/>
            <person name="Ma J."/>
        </authorList>
    </citation>
    <scope>NUCLEOTIDE SEQUENCE [LARGE SCALE GENOMIC DNA]</scope>
    <source>
        <strain evidence="2">JCM 31486</strain>
    </source>
</reference>
<accession>A0ABW3MM11</accession>